<feature type="chain" id="PRO_5025470640" description="Peptidase M13 N-terminal domain-containing protein" evidence="1">
    <location>
        <begin position="17"/>
        <end position="267"/>
    </location>
</feature>
<comment type="caution">
    <text evidence="3">The sequence shown here is derived from an EMBL/GenBank/DDBJ whole genome shotgun (WGS) entry which is preliminary data.</text>
</comment>
<dbReference type="InterPro" id="IPR042089">
    <property type="entry name" value="Peptidase_M13_dom_2"/>
</dbReference>
<dbReference type="EMBL" id="VJMI01001102">
    <property type="protein sequence ID" value="KAF0775713.1"/>
    <property type="molecule type" value="Genomic_DNA"/>
</dbReference>
<evidence type="ECO:0000313" key="4">
    <source>
        <dbReference type="Proteomes" id="UP000469452"/>
    </source>
</evidence>
<reference evidence="3 4" key="1">
    <citation type="submission" date="2019-06" db="EMBL/GenBank/DDBJ databases">
        <title>Genomics analysis of Aphanomyces spp. identifies a new class of oomycete effector associated with host adaptation.</title>
        <authorList>
            <person name="Gaulin E."/>
        </authorList>
    </citation>
    <scope>NUCLEOTIDE SEQUENCE [LARGE SCALE GENOMIC DNA]</scope>
    <source>
        <strain evidence="3 4">E</strain>
    </source>
</reference>
<feature type="domain" description="Peptidase M13 N-terminal" evidence="2">
    <location>
        <begin position="59"/>
        <end position="243"/>
    </location>
</feature>
<dbReference type="GO" id="GO:0006508">
    <property type="term" value="P:proteolysis"/>
    <property type="evidence" value="ECO:0007669"/>
    <property type="project" value="InterPro"/>
</dbReference>
<gene>
    <name evidence="3" type="ORF">AaE_000587</name>
</gene>
<dbReference type="SUPFAM" id="SSF55486">
    <property type="entry name" value="Metalloproteases ('zincins'), catalytic domain"/>
    <property type="match status" value="1"/>
</dbReference>
<keyword evidence="1" id="KW-0732">Signal</keyword>
<dbReference type="Proteomes" id="UP000469452">
    <property type="component" value="Unassembled WGS sequence"/>
</dbReference>
<dbReference type="Gene3D" id="1.10.1380.10">
    <property type="entry name" value="Neutral endopeptidase , domain2"/>
    <property type="match status" value="1"/>
</dbReference>
<evidence type="ECO:0000259" key="2">
    <source>
        <dbReference type="Pfam" id="PF05649"/>
    </source>
</evidence>
<dbReference type="InterPro" id="IPR008753">
    <property type="entry name" value="Peptidase_M13_N"/>
</dbReference>
<proteinExistence type="predicted"/>
<protein>
    <recommendedName>
        <fullName evidence="2">Peptidase M13 N-terminal domain-containing protein</fullName>
    </recommendedName>
</protein>
<sequence length="267" mass="29414">MVKVLISLISLAATAGYETPRVCDQAHRFLRKPLRRLLPIRVWRVVQGCYDPPGRTHNTDPITMLSIQNQALLTKILPDNKPKLGEFYNSCLDTATLSSLGLTPLEDSLKAIRSANTTLDLLVVAGELAKSCIPAFVDINSSADDNNSTKNALFGFRTPLPLGRSYYTNHSKWETVEADYKVYIATVLQLARYTAEQAAAAVPVIIRFEQTLAGVALNKLEEMEAVVFTYTAFTYYELDQKYPLLIGTPTASTCTNNAAPTGWGFTA</sequence>
<feature type="signal peptide" evidence="1">
    <location>
        <begin position="1"/>
        <end position="16"/>
    </location>
</feature>
<organism evidence="3 4">
    <name type="scientific">Aphanomyces astaci</name>
    <name type="common">Crayfish plague agent</name>
    <dbReference type="NCBI Taxonomy" id="112090"/>
    <lineage>
        <taxon>Eukaryota</taxon>
        <taxon>Sar</taxon>
        <taxon>Stramenopiles</taxon>
        <taxon>Oomycota</taxon>
        <taxon>Saprolegniomycetes</taxon>
        <taxon>Saprolegniales</taxon>
        <taxon>Verrucalvaceae</taxon>
        <taxon>Aphanomyces</taxon>
    </lineage>
</organism>
<evidence type="ECO:0000256" key="1">
    <source>
        <dbReference type="SAM" id="SignalP"/>
    </source>
</evidence>
<name>A0A6A5B0Y7_APHAT</name>
<evidence type="ECO:0000313" key="3">
    <source>
        <dbReference type="EMBL" id="KAF0775713.1"/>
    </source>
</evidence>
<accession>A0A6A5B0Y7</accession>
<dbReference type="VEuPathDB" id="FungiDB:H257_01622"/>
<dbReference type="Pfam" id="PF05649">
    <property type="entry name" value="Peptidase_M13_N"/>
    <property type="match status" value="1"/>
</dbReference>
<dbReference type="AlphaFoldDB" id="A0A6A5B0Y7"/>